<keyword evidence="4" id="KW-1185">Reference proteome</keyword>
<feature type="compositionally biased region" description="Basic and acidic residues" evidence="1">
    <location>
        <begin position="45"/>
        <end position="64"/>
    </location>
</feature>
<dbReference type="Proteomes" id="UP000286806">
    <property type="component" value="Unassembled WGS sequence"/>
</dbReference>
<evidence type="ECO:0000256" key="1">
    <source>
        <dbReference type="SAM" id="MobiDB-lite"/>
    </source>
</evidence>
<accession>A0A401JH43</accession>
<feature type="region of interest" description="Disordered" evidence="1">
    <location>
        <begin position="44"/>
        <end position="107"/>
    </location>
</feature>
<feature type="chain" id="PRO_5019422595" evidence="2">
    <location>
        <begin position="25"/>
        <end position="107"/>
    </location>
</feature>
<organism evidence="3 4">
    <name type="scientific">Sulfuriferula multivorans</name>
    <dbReference type="NCBI Taxonomy" id="1559896"/>
    <lineage>
        <taxon>Bacteria</taxon>
        <taxon>Pseudomonadati</taxon>
        <taxon>Pseudomonadota</taxon>
        <taxon>Betaproteobacteria</taxon>
        <taxon>Nitrosomonadales</taxon>
        <taxon>Sulfuricellaceae</taxon>
        <taxon>Sulfuriferula</taxon>
    </lineage>
</organism>
<keyword evidence="2" id="KW-0732">Signal</keyword>
<evidence type="ECO:0000256" key="2">
    <source>
        <dbReference type="SAM" id="SignalP"/>
    </source>
</evidence>
<comment type="caution">
    <text evidence="3">The sequence shown here is derived from an EMBL/GenBank/DDBJ whole genome shotgun (WGS) entry which is preliminary data.</text>
</comment>
<evidence type="ECO:0000313" key="3">
    <source>
        <dbReference type="EMBL" id="GBL47282.1"/>
    </source>
</evidence>
<dbReference type="EMBL" id="BGOW01000038">
    <property type="protein sequence ID" value="GBL47282.1"/>
    <property type="molecule type" value="Genomic_DNA"/>
</dbReference>
<name>A0A401JH43_9PROT</name>
<evidence type="ECO:0000313" key="4">
    <source>
        <dbReference type="Proteomes" id="UP000286806"/>
    </source>
</evidence>
<protein>
    <submittedName>
        <fullName evidence="3">Uncharacterized protein</fullName>
    </submittedName>
</protein>
<dbReference type="AlphaFoldDB" id="A0A401JH43"/>
<feature type="compositionally biased region" description="Basic and acidic residues" evidence="1">
    <location>
        <begin position="72"/>
        <end position="107"/>
    </location>
</feature>
<sequence length="107" mass="11982">MKIRNLIAFVSLGLSLGATMPAFADTSFNTGPALNNAAQVLLASRDGDNEARGNGRDQADRRSNGDSGRLQYEGRRDERQGRFGYGFERRQEHDQRQPNNGRDRQQN</sequence>
<feature type="signal peptide" evidence="2">
    <location>
        <begin position="1"/>
        <end position="24"/>
    </location>
</feature>
<dbReference type="OrthoDB" id="10005706at2"/>
<reference evidence="3 4" key="1">
    <citation type="journal article" date="2019" name="Front. Microbiol.">
        <title>Genomes of Neutrophilic Sulfur-Oxidizing Chemolithoautotrophs Representing 9 Proteobacterial Species From 8 Genera.</title>
        <authorList>
            <person name="Watanabe T."/>
            <person name="Kojima H."/>
            <person name="Umezawa K."/>
            <person name="Hori C."/>
            <person name="Takasuka T.E."/>
            <person name="Kato Y."/>
            <person name="Fukui M."/>
        </authorList>
    </citation>
    <scope>NUCLEOTIDE SEQUENCE [LARGE SCALE GENOMIC DNA]</scope>
    <source>
        <strain evidence="3 4">TTN</strain>
    </source>
</reference>
<proteinExistence type="predicted"/>
<dbReference type="RefSeq" id="WP_124706045.1">
    <property type="nucleotide sequence ID" value="NZ_BGOW01000038.1"/>
</dbReference>
<gene>
    <name evidence="3" type="ORF">SFMTTN_3116</name>
</gene>